<feature type="transmembrane region" description="Helical" evidence="1">
    <location>
        <begin position="58"/>
        <end position="80"/>
    </location>
</feature>
<comment type="caution">
    <text evidence="2">The sequence shown here is derived from an EMBL/GenBank/DDBJ whole genome shotgun (WGS) entry which is preliminary data.</text>
</comment>
<evidence type="ECO:0000256" key="1">
    <source>
        <dbReference type="SAM" id="Phobius"/>
    </source>
</evidence>
<reference evidence="2" key="1">
    <citation type="submission" date="2021-01" db="EMBL/GenBank/DDBJ databases">
        <title>Whole genome shotgun sequence of Virgisporangium aurantiacum NBRC 16421.</title>
        <authorList>
            <person name="Komaki H."/>
            <person name="Tamura T."/>
        </authorList>
    </citation>
    <scope>NUCLEOTIDE SEQUENCE</scope>
    <source>
        <strain evidence="2">NBRC 16421</strain>
    </source>
</reference>
<name>A0A8J4DY91_9ACTN</name>
<dbReference type="Proteomes" id="UP000612585">
    <property type="component" value="Unassembled WGS sequence"/>
</dbReference>
<evidence type="ECO:0000313" key="2">
    <source>
        <dbReference type="EMBL" id="GIJ54386.1"/>
    </source>
</evidence>
<dbReference type="RefSeq" id="WP_203989363.1">
    <property type="nucleotide sequence ID" value="NZ_BOPG01000012.1"/>
</dbReference>
<organism evidence="2 3">
    <name type="scientific">Virgisporangium aurantiacum</name>
    <dbReference type="NCBI Taxonomy" id="175570"/>
    <lineage>
        <taxon>Bacteria</taxon>
        <taxon>Bacillati</taxon>
        <taxon>Actinomycetota</taxon>
        <taxon>Actinomycetes</taxon>
        <taxon>Micromonosporales</taxon>
        <taxon>Micromonosporaceae</taxon>
        <taxon>Virgisporangium</taxon>
    </lineage>
</organism>
<dbReference type="EMBL" id="BOPG01000012">
    <property type="protein sequence ID" value="GIJ54386.1"/>
    <property type="molecule type" value="Genomic_DNA"/>
</dbReference>
<proteinExistence type="predicted"/>
<feature type="transmembrane region" description="Helical" evidence="1">
    <location>
        <begin position="12"/>
        <end position="37"/>
    </location>
</feature>
<protein>
    <recommendedName>
        <fullName evidence="4">Transmembrane protein</fullName>
    </recommendedName>
</protein>
<keyword evidence="1" id="KW-1133">Transmembrane helix</keyword>
<sequence length="99" mass="10098">MHNVEFALEAAWQVLAMGLLLGAGLPAVFAIGIRAMAYGAGGAAEVDTTAAAHPVGRVLGWTCFAVVVIGVVLGITYIVASGLGLELSFGHGYPTLEEK</sequence>
<evidence type="ECO:0008006" key="4">
    <source>
        <dbReference type="Google" id="ProtNLM"/>
    </source>
</evidence>
<dbReference type="AlphaFoldDB" id="A0A8J4DY91"/>
<accession>A0A8J4DY91</accession>
<keyword evidence="1" id="KW-0812">Transmembrane</keyword>
<gene>
    <name evidence="2" type="ORF">Vau01_019020</name>
</gene>
<keyword evidence="3" id="KW-1185">Reference proteome</keyword>
<evidence type="ECO:0000313" key="3">
    <source>
        <dbReference type="Proteomes" id="UP000612585"/>
    </source>
</evidence>
<keyword evidence="1" id="KW-0472">Membrane</keyword>